<gene>
    <name evidence="1" type="ORF">KME25_33030</name>
</gene>
<protein>
    <submittedName>
        <fullName evidence="1">Type IV pilin-like G/H family protein</fullName>
    </submittedName>
</protein>
<dbReference type="AlphaFoldDB" id="A0A951UD79"/>
<sequence length="197" mass="22001">MNLESKAKLLLCCLKGNKSQGFTRTGLLVRILLYSCLATSLALTAYDFRCNQWFSCTNKVIQAKAKQQIEAANKAHQAYFLQNGRFTNSWIDLGLIIQTETDYYIYQISSPMGPVQTSNDPKNAEPFFESVITTALSKKKSSSYIGAVFSIKQYGNYEATTIANICEFDQPFSLPTTMPTLTNGEIQCPTGSRLLNR</sequence>
<accession>A0A951UD79</accession>
<reference evidence="1" key="1">
    <citation type="submission" date="2021-05" db="EMBL/GenBank/DDBJ databases">
        <authorList>
            <person name="Pietrasiak N."/>
            <person name="Ward R."/>
            <person name="Stajich J.E."/>
            <person name="Kurbessoian T."/>
        </authorList>
    </citation>
    <scope>NUCLEOTIDE SEQUENCE</scope>
    <source>
        <strain evidence="1">CPER-KK1</strain>
    </source>
</reference>
<dbReference type="Pfam" id="PF16734">
    <property type="entry name" value="Pilin_GH"/>
    <property type="match status" value="1"/>
</dbReference>
<dbReference type="InterPro" id="IPR031975">
    <property type="entry name" value="Pilin_GH"/>
</dbReference>
<dbReference type="EMBL" id="JAHHIF010000086">
    <property type="protein sequence ID" value="MBW4549193.1"/>
    <property type="molecule type" value="Genomic_DNA"/>
</dbReference>
<reference evidence="1" key="2">
    <citation type="journal article" date="2022" name="Microbiol. Resour. Announc.">
        <title>Metagenome Sequencing to Explore Phylogenomics of Terrestrial Cyanobacteria.</title>
        <authorList>
            <person name="Ward R.D."/>
            <person name="Stajich J.E."/>
            <person name="Johansen J.R."/>
            <person name="Huntemann M."/>
            <person name="Clum A."/>
            <person name="Foster B."/>
            <person name="Foster B."/>
            <person name="Roux S."/>
            <person name="Palaniappan K."/>
            <person name="Varghese N."/>
            <person name="Mukherjee S."/>
            <person name="Reddy T.B.K."/>
            <person name="Daum C."/>
            <person name="Copeland A."/>
            <person name="Chen I.A."/>
            <person name="Ivanova N.N."/>
            <person name="Kyrpides N.C."/>
            <person name="Shapiro N."/>
            <person name="Eloe-Fadrosh E.A."/>
            <person name="Pietrasiak N."/>
        </authorList>
    </citation>
    <scope>NUCLEOTIDE SEQUENCE</scope>
    <source>
        <strain evidence="1">CPER-KK1</strain>
    </source>
</reference>
<evidence type="ECO:0000313" key="1">
    <source>
        <dbReference type="EMBL" id="MBW4549193.1"/>
    </source>
</evidence>
<proteinExistence type="predicted"/>
<dbReference type="Proteomes" id="UP000753908">
    <property type="component" value="Unassembled WGS sequence"/>
</dbReference>
<comment type="caution">
    <text evidence="1">The sequence shown here is derived from an EMBL/GenBank/DDBJ whole genome shotgun (WGS) entry which is preliminary data.</text>
</comment>
<evidence type="ECO:0000313" key="2">
    <source>
        <dbReference type="Proteomes" id="UP000753908"/>
    </source>
</evidence>
<name>A0A951UD79_9CYAN</name>
<organism evidence="1 2">
    <name type="scientific">Symplocastrum torsivum CPER-KK1</name>
    <dbReference type="NCBI Taxonomy" id="450513"/>
    <lineage>
        <taxon>Bacteria</taxon>
        <taxon>Bacillati</taxon>
        <taxon>Cyanobacteriota</taxon>
        <taxon>Cyanophyceae</taxon>
        <taxon>Oscillatoriophycideae</taxon>
        <taxon>Oscillatoriales</taxon>
        <taxon>Microcoleaceae</taxon>
        <taxon>Symplocastrum</taxon>
    </lineage>
</organism>